<protein>
    <submittedName>
        <fullName evidence="7">Amino acid ABC transporter substrate-binding protein</fullName>
    </submittedName>
</protein>
<dbReference type="OrthoDB" id="115856at2"/>
<dbReference type="PROSITE" id="PS51257">
    <property type="entry name" value="PROKAR_LIPOPROTEIN"/>
    <property type="match status" value="1"/>
</dbReference>
<dbReference type="Pfam" id="PF00497">
    <property type="entry name" value="SBP_bac_3"/>
    <property type="match status" value="1"/>
</dbReference>
<dbReference type="AlphaFoldDB" id="A0A3D8PS67"/>
<evidence type="ECO:0000259" key="5">
    <source>
        <dbReference type="SMART" id="SM00062"/>
    </source>
</evidence>
<dbReference type="InterPro" id="IPR001638">
    <property type="entry name" value="Solute-binding_3/MltF_N"/>
</dbReference>
<organism evidence="7 8">
    <name type="scientific">Oceanobacillus arenosus</name>
    <dbReference type="NCBI Taxonomy" id="1229153"/>
    <lineage>
        <taxon>Bacteria</taxon>
        <taxon>Bacillati</taxon>
        <taxon>Bacillota</taxon>
        <taxon>Bacilli</taxon>
        <taxon>Bacillales</taxon>
        <taxon>Bacillaceae</taxon>
        <taxon>Oceanobacillus</taxon>
    </lineage>
</organism>
<gene>
    <name evidence="7" type="ORF">CWR48_10910</name>
</gene>
<feature type="chain" id="PRO_5039303124" evidence="4">
    <location>
        <begin position="20"/>
        <end position="274"/>
    </location>
</feature>
<dbReference type="SMART" id="SM00079">
    <property type="entry name" value="PBPe"/>
    <property type="match status" value="1"/>
</dbReference>
<dbReference type="SUPFAM" id="SSF53850">
    <property type="entry name" value="Periplasmic binding protein-like II"/>
    <property type="match status" value="1"/>
</dbReference>
<evidence type="ECO:0000313" key="8">
    <source>
        <dbReference type="Proteomes" id="UP000257143"/>
    </source>
</evidence>
<dbReference type="RefSeq" id="WP_115773280.1">
    <property type="nucleotide sequence ID" value="NZ_PIOC01000017.1"/>
</dbReference>
<evidence type="ECO:0000313" key="7">
    <source>
        <dbReference type="EMBL" id="RDW18098.1"/>
    </source>
</evidence>
<dbReference type="GO" id="GO:0016020">
    <property type="term" value="C:membrane"/>
    <property type="evidence" value="ECO:0007669"/>
    <property type="project" value="InterPro"/>
</dbReference>
<dbReference type="InterPro" id="IPR001320">
    <property type="entry name" value="Iontro_rcpt_C"/>
</dbReference>
<dbReference type="GO" id="GO:0015276">
    <property type="term" value="F:ligand-gated monoatomic ion channel activity"/>
    <property type="evidence" value="ECO:0007669"/>
    <property type="project" value="InterPro"/>
</dbReference>
<dbReference type="EMBL" id="PIOC01000017">
    <property type="protein sequence ID" value="RDW18098.1"/>
    <property type="molecule type" value="Genomic_DNA"/>
</dbReference>
<dbReference type="Gene3D" id="3.40.190.10">
    <property type="entry name" value="Periplasmic binding protein-like II"/>
    <property type="match status" value="2"/>
</dbReference>
<dbReference type="PANTHER" id="PTHR35936:SF34">
    <property type="entry name" value="ABC TRANSPORTER EXTRACELLULAR-BINDING PROTEIN YCKB-RELATED"/>
    <property type="match status" value="1"/>
</dbReference>
<keyword evidence="3" id="KW-0449">Lipoprotein</keyword>
<dbReference type="Proteomes" id="UP000257143">
    <property type="component" value="Unassembled WGS sequence"/>
</dbReference>
<feature type="domain" description="Ionotropic glutamate receptor C-terminal" evidence="6">
    <location>
        <begin position="51"/>
        <end position="269"/>
    </location>
</feature>
<evidence type="ECO:0000256" key="2">
    <source>
        <dbReference type="ARBA" id="ARBA00023139"/>
    </source>
</evidence>
<reference evidence="8" key="1">
    <citation type="submission" date="2017-11" db="EMBL/GenBank/DDBJ databases">
        <authorList>
            <person name="Zhu W."/>
        </authorList>
    </citation>
    <scope>NUCLEOTIDE SEQUENCE [LARGE SCALE GENOMIC DNA]</scope>
    <source>
        <strain evidence="8">CAU 1183</strain>
    </source>
</reference>
<evidence type="ECO:0000256" key="1">
    <source>
        <dbReference type="ARBA" id="ARBA00022729"/>
    </source>
</evidence>
<name>A0A3D8PS67_9BACI</name>
<dbReference type="CDD" id="cd13711">
    <property type="entry name" value="PBP2_Ngo0372_TcyA"/>
    <property type="match status" value="1"/>
</dbReference>
<proteinExistence type="predicted"/>
<keyword evidence="8" id="KW-1185">Reference proteome</keyword>
<dbReference type="SMART" id="SM00062">
    <property type="entry name" value="PBPb"/>
    <property type="match status" value="1"/>
</dbReference>
<evidence type="ECO:0000259" key="6">
    <source>
        <dbReference type="SMART" id="SM00079"/>
    </source>
</evidence>
<dbReference type="PANTHER" id="PTHR35936">
    <property type="entry name" value="MEMBRANE-BOUND LYTIC MUREIN TRANSGLYCOSYLASE F"/>
    <property type="match status" value="1"/>
</dbReference>
<evidence type="ECO:0000256" key="3">
    <source>
        <dbReference type="ARBA" id="ARBA00023288"/>
    </source>
</evidence>
<evidence type="ECO:0000256" key="4">
    <source>
        <dbReference type="SAM" id="SignalP"/>
    </source>
</evidence>
<feature type="domain" description="Solute-binding protein family 3/N-terminal" evidence="5">
    <location>
        <begin position="51"/>
        <end position="270"/>
    </location>
</feature>
<keyword evidence="2" id="KW-0564">Palmitate</keyword>
<keyword evidence="1 4" id="KW-0732">Signal</keyword>
<feature type="signal peptide" evidence="4">
    <location>
        <begin position="1"/>
        <end position="19"/>
    </location>
</feature>
<accession>A0A3D8PS67</accession>
<sequence>MKNKFMLGLILLSLMILLAACGSSKNNEGIDAEKSTEGATNLYDQVMDKGVLTVGTEGTYAPFTFHNEKDELTGYDVQVIEEVAKRMGVTVEFEETQWDSLFAGLNSNRFDLIANQVGINEDRLANYDFSIPYTYSSAVVVVPKDNTDITSFEDLEGRSSAQSLTSNYGKIAEENGAKLVGVEGLAQAIELIKQGRADVTVNDKLAVLDYEKQTGDKEIKVVAESEDTSEMAIVFNKGNEELVDAINKQLEAVKEDGTLAAISEEWFGEDVSTK</sequence>
<comment type="caution">
    <text evidence="7">The sequence shown here is derived from an EMBL/GenBank/DDBJ whole genome shotgun (WGS) entry which is preliminary data.</text>
</comment>